<accession>A0A7I8DCF2</accession>
<evidence type="ECO:0000313" key="1">
    <source>
        <dbReference type="EMBL" id="BCJ87765.1"/>
    </source>
</evidence>
<gene>
    <name evidence="1" type="ORF">skT53_27500</name>
</gene>
<evidence type="ECO:0000313" key="2">
    <source>
        <dbReference type="Proteomes" id="UP000593802"/>
    </source>
</evidence>
<dbReference type="Proteomes" id="UP000593802">
    <property type="component" value="Chromosome"/>
</dbReference>
<dbReference type="AlphaFoldDB" id="A0A7I8DCF2"/>
<protein>
    <submittedName>
        <fullName evidence="1">Uncharacterized protein</fullName>
    </submittedName>
</protein>
<keyword evidence="2" id="KW-1185">Reference proteome</keyword>
<organism evidence="1 2">
    <name type="scientific">Effusibacillus dendaii</name>
    <dbReference type="NCBI Taxonomy" id="2743772"/>
    <lineage>
        <taxon>Bacteria</taxon>
        <taxon>Bacillati</taxon>
        <taxon>Bacillota</taxon>
        <taxon>Bacilli</taxon>
        <taxon>Bacillales</taxon>
        <taxon>Alicyclobacillaceae</taxon>
        <taxon>Effusibacillus</taxon>
    </lineage>
</organism>
<name>A0A7I8DCF2_9BACL</name>
<dbReference type="KEGG" id="eff:skT53_27500"/>
<proteinExistence type="predicted"/>
<dbReference type="EMBL" id="AP023366">
    <property type="protein sequence ID" value="BCJ87765.1"/>
    <property type="molecule type" value="Genomic_DNA"/>
</dbReference>
<sequence length="43" mass="4983">MVIEFIDGLLFTSITLMHQGKFKTLENVVIDTEPQNRSFPQML</sequence>
<reference evidence="1 2" key="1">
    <citation type="submission" date="2020-08" db="EMBL/GenBank/DDBJ databases">
        <title>Complete Genome Sequence of Effusibacillus dendaii Strain skT53, Isolated from Farmland soil.</title>
        <authorList>
            <person name="Konishi T."/>
            <person name="Kawasaki H."/>
        </authorList>
    </citation>
    <scope>NUCLEOTIDE SEQUENCE [LARGE SCALE GENOMIC DNA]</scope>
    <source>
        <strain evidence="2">skT53</strain>
    </source>
</reference>